<keyword evidence="1" id="KW-0472">Membrane</keyword>
<keyword evidence="1" id="KW-0812">Transmembrane</keyword>
<dbReference type="EMBL" id="FTNM01000005">
    <property type="protein sequence ID" value="SIR33430.1"/>
    <property type="molecule type" value="Genomic_DNA"/>
</dbReference>
<accession>A0A1N7A2Q9</accession>
<keyword evidence="3" id="KW-1185">Reference proteome</keyword>
<sequence>MRRILRYFLNGLLIVAPFTITVWIIVAIIDWLNSMFDLGIPGLGIFLMFVLLTLIGFISSSFFVKPFIVITGRWFNKVPLVGIVYSSIKDLFDAFVGDNQKFNKPVMVKMSEESDNLKFGFVTQDALSSVNVEDRVAVYFPHSYNFSGELFVVPKRNVVYLDLPSSDVMKFIVSGGVSRL</sequence>
<dbReference type="OrthoDB" id="9789516at2"/>
<proteinExistence type="predicted"/>
<reference evidence="3" key="1">
    <citation type="submission" date="2017-01" db="EMBL/GenBank/DDBJ databases">
        <authorList>
            <person name="Varghese N."/>
            <person name="Submissions S."/>
        </authorList>
    </citation>
    <scope>NUCLEOTIDE SEQUENCE [LARGE SCALE GENOMIC DNA]</scope>
    <source>
        <strain evidence="3">DM9</strain>
    </source>
</reference>
<gene>
    <name evidence="2" type="ORF">SAMN05421545_3186</name>
</gene>
<dbReference type="AlphaFoldDB" id="A0A1N7A2Q9"/>
<dbReference type="InterPro" id="IPR007462">
    <property type="entry name" value="COV1-like"/>
</dbReference>
<evidence type="ECO:0000313" key="2">
    <source>
        <dbReference type="EMBL" id="SIR33430.1"/>
    </source>
</evidence>
<feature type="transmembrane region" description="Helical" evidence="1">
    <location>
        <begin position="38"/>
        <end position="64"/>
    </location>
</feature>
<dbReference type="PANTHER" id="PTHR31876:SF26">
    <property type="entry name" value="PROTEIN LIKE COV 2"/>
    <property type="match status" value="1"/>
</dbReference>
<name>A0A1N7A2Q9_9BACT</name>
<organism evidence="2 3">
    <name type="scientific">Pontibacter lucknowensis</name>
    <dbReference type="NCBI Taxonomy" id="1077936"/>
    <lineage>
        <taxon>Bacteria</taxon>
        <taxon>Pseudomonadati</taxon>
        <taxon>Bacteroidota</taxon>
        <taxon>Cytophagia</taxon>
        <taxon>Cytophagales</taxon>
        <taxon>Hymenobacteraceae</taxon>
        <taxon>Pontibacter</taxon>
    </lineage>
</organism>
<dbReference type="Proteomes" id="UP000185924">
    <property type="component" value="Unassembled WGS sequence"/>
</dbReference>
<dbReference type="PANTHER" id="PTHR31876">
    <property type="entry name" value="COV-LIKE PROTEIN 1"/>
    <property type="match status" value="1"/>
</dbReference>
<feature type="transmembrane region" description="Helical" evidence="1">
    <location>
        <begin position="7"/>
        <end position="32"/>
    </location>
</feature>
<keyword evidence="1" id="KW-1133">Transmembrane helix</keyword>
<evidence type="ECO:0000256" key="1">
    <source>
        <dbReference type="SAM" id="Phobius"/>
    </source>
</evidence>
<protein>
    <submittedName>
        <fullName evidence="2">Uncharacterized membrane protein</fullName>
    </submittedName>
</protein>
<dbReference type="RefSeq" id="WP_007656277.1">
    <property type="nucleotide sequence ID" value="NZ_FTNM01000005.1"/>
</dbReference>
<evidence type="ECO:0000313" key="3">
    <source>
        <dbReference type="Proteomes" id="UP000185924"/>
    </source>
</evidence>
<dbReference type="Pfam" id="PF04367">
    <property type="entry name" value="DUF502"/>
    <property type="match status" value="1"/>
</dbReference>
<dbReference type="STRING" id="1077936.SAMN05421545_3186"/>